<dbReference type="AlphaFoldDB" id="A0AAU9STS2"/>
<proteinExistence type="inferred from homology"/>
<dbReference type="Gene3D" id="3.40.395.10">
    <property type="entry name" value="Adenoviral Proteinase, Chain A"/>
    <property type="match status" value="1"/>
</dbReference>
<evidence type="ECO:0000256" key="1">
    <source>
        <dbReference type="ARBA" id="ARBA00005234"/>
    </source>
</evidence>
<reference evidence="6 7" key="1">
    <citation type="submission" date="2022-03" db="EMBL/GenBank/DDBJ databases">
        <authorList>
            <person name="Nunn A."/>
            <person name="Chopra R."/>
            <person name="Nunn A."/>
            <person name="Contreras Garrido A."/>
        </authorList>
    </citation>
    <scope>NUCLEOTIDE SEQUENCE [LARGE SCALE GENOMIC DNA]</scope>
</reference>
<dbReference type="GO" id="GO:0008234">
    <property type="term" value="F:cysteine-type peptidase activity"/>
    <property type="evidence" value="ECO:0007669"/>
    <property type="project" value="InterPro"/>
</dbReference>
<dbReference type="EMBL" id="OU466862">
    <property type="protein sequence ID" value="CAH2070396.1"/>
    <property type="molecule type" value="Genomic_DNA"/>
</dbReference>
<dbReference type="Proteomes" id="UP000836841">
    <property type="component" value="Chromosome 6"/>
</dbReference>
<feature type="compositionally biased region" description="Polar residues" evidence="4">
    <location>
        <begin position="79"/>
        <end position="89"/>
    </location>
</feature>
<protein>
    <recommendedName>
        <fullName evidence="5">Ubiquitin-like protease family profile domain-containing protein</fullName>
    </recommendedName>
</protein>
<feature type="compositionally biased region" description="Polar residues" evidence="4">
    <location>
        <begin position="147"/>
        <end position="159"/>
    </location>
</feature>
<name>A0AAU9STS2_THLAR</name>
<organism evidence="6 7">
    <name type="scientific">Thlaspi arvense</name>
    <name type="common">Field penny-cress</name>
    <dbReference type="NCBI Taxonomy" id="13288"/>
    <lineage>
        <taxon>Eukaryota</taxon>
        <taxon>Viridiplantae</taxon>
        <taxon>Streptophyta</taxon>
        <taxon>Embryophyta</taxon>
        <taxon>Tracheophyta</taxon>
        <taxon>Spermatophyta</taxon>
        <taxon>Magnoliopsida</taxon>
        <taxon>eudicotyledons</taxon>
        <taxon>Gunneridae</taxon>
        <taxon>Pentapetalae</taxon>
        <taxon>rosids</taxon>
        <taxon>malvids</taxon>
        <taxon>Brassicales</taxon>
        <taxon>Brassicaceae</taxon>
        <taxon>Thlaspideae</taxon>
        <taxon>Thlaspi</taxon>
    </lineage>
</organism>
<dbReference type="InterPro" id="IPR003653">
    <property type="entry name" value="Peptidase_C48_C"/>
</dbReference>
<accession>A0AAU9STS2</accession>
<evidence type="ECO:0000313" key="7">
    <source>
        <dbReference type="Proteomes" id="UP000836841"/>
    </source>
</evidence>
<evidence type="ECO:0000256" key="2">
    <source>
        <dbReference type="ARBA" id="ARBA00022670"/>
    </source>
</evidence>
<keyword evidence="7" id="KW-1185">Reference proteome</keyword>
<gene>
    <name evidence="6" type="ORF">TAV2_LOCUS19939</name>
</gene>
<keyword evidence="2" id="KW-0645">Protease</keyword>
<dbReference type="Pfam" id="PF02902">
    <property type="entry name" value="Peptidase_C48"/>
    <property type="match status" value="1"/>
</dbReference>
<feature type="region of interest" description="Disordered" evidence="4">
    <location>
        <begin position="55"/>
        <end position="115"/>
    </location>
</feature>
<dbReference type="SUPFAM" id="SSF54001">
    <property type="entry name" value="Cysteine proteinases"/>
    <property type="match status" value="1"/>
</dbReference>
<feature type="region of interest" description="Disordered" evidence="4">
    <location>
        <begin position="145"/>
        <end position="208"/>
    </location>
</feature>
<comment type="similarity">
    <text evidence="1">Belongs to the peptidase C48 family.</text>
</comment>
<evidence type="ECO:0000259" key="5">
    <source>
        <dbReference type="PROSITE" id="PS50600"/>
    </source>
</evidence>
<sequence>MWGIYPHTMETRLLVMPTQLLPYTTAKNPVPRNFACTIIHFHSCLGNLPAHDADPISGDADSTASIHDCQESHPEGPIQPTNPHTNNCPNEPANDAAQLSTTQKGPTHPTHPLDITCQQSSATNHAHTHSNMSKQKPNAVIVEENSNDYTTSPINTQTENEVEHRSEYKPPPTKKIWRRLNKVNNDQDEPQQVSDSSPPPSPYQHQPRHFTQLGSVFDNSFLLQLSKPQQWTSTLHKEVLMKWLATREYGGHQDSAAYCPPELLGILLAKDRKFCMSRNKANFRWDDISHYVNAEGRTWVKDTDTVYVPMCWSASHWVGLAINLSLSHIEVLDPYPSLKGDLDVEKWLRPICDMPPYAVNSLCPAASQQNGLTSYTWHRVQDLYHNKCSGDCGPVAVKFMEMHAAGDPDPHMFGFTDEIIDQFRKQYALDLYRDLVIPLY</sequence>
<dbReference type="GO" id="GO:0006508">
    <property type="term" value="P:proteolysis"/>
    <property type="evidence" value="ECO:0007669"/>
    <property type="project" value="UniProtKB-KW"/>
</dbReference>
<evidence type="ECO:0000256" key="3">
    <source>
        <dbReference type="ARBA" id="ARBA00022801"/>
    </source>
</evidence>
<keyword evidence="3" id="KW-0378">Hydrolase</keyword>
<dbReference type="PROSITE" id="PS50600">
    <property type="entry name" value="ULP_PROTEASE"/>
    <property type="match status" value="1"/>
</dbReference>
<feature type="domain" description="Ubiquitin-like protease family profile" evidence="5">
    <location>
        <begin position="215"/>
        <end position="403"/>
    </location>
</feature>
<evidence type="ECO:0000256" key="4">
    <source>
        <dbReference type="SAM" id="MobiDB-lite"/>
    </source>
</evidence>
<dbReference type="InterPro" id="IPR038765">
    <property type="entry name" value="Papain-like_cys_pep_sf"/>
</dbReference>
<evidence type="ECO:0000313" key="6">
    <source>
        <dbReference type="EMBL" id="CAH2070396.1"/>
    </source>
</evidence>